<protein>
    <submittedName>
        <fullName evidence="1">Uncharacterized protein</fullName>
    </submittedName>
</protein>
<organism evidence="1 2">
    <name type="scientific">Streblomastix strix</name>
    <dbReference type="NCBI Taxonomy" id="222440"/>
    <lineage>
        <taxon>Eukaryota</taxon>
        <taxon>Metamonada</taxon>
        <taxon>Preaxostyla</taxon>
        <taxon>Oxymonadida</taxon>
        <taxon>Streblomastigidae</taxon>
        <taxon>Streblomastix</taxon>
    </lineage>
</organism>
<evidence type="ECO:0000313" key="2">
    <source>
        <dbReference type="Proteomes" id="UP000324800"/>
    </source>
</evidence>
<proteinExistence type="predicted"/>
<dbReference type="AlphaFoldDB" id="A0A5J4VM82"/>
<dbReference type="Proteomes" id="UP000324800">
    <property type="component" value="Unassembled WGS sequence"/>
</dbReference>
<evidence type="ECO:0000313" key="1">
    <source>
        <dbReference type="EMBL" id="KAA6383555.1"/>
    </source>
</evidence>
<reference evidence="1 2" key="1">
    <citation type="submission" date="2019-03" db="EMBL/GenBank/DDBJ databases">
        <title>Single cell metagenomics reveals metabolic interactions within the superorganism composed of flagellate Streblomastix strix and complex community of Bacteroidetes bacteria on its surface.</title>
        <authorList>
            <person name="Treitli S.C."/>
            <person name="Kolisko M."/>
            <person name="Husnik F."/>
            <person name="Keeling P."/>
            <person name="Hampl V."/>
        </authorList>
    </citation>
    <scope>NUCLEOTIDE SEQUENCE [LARGE SCALE GENOMIC DNA]</scope>
    <source>
        <strain evidence="1">ST1C</strain>
    </source>
</reference>
<name>A0A5J4VM82_9EUKA</name>
<gene>
    <name evidence="1" type="ORF">EZS28_020919</name>
</gene>
<accession>A0A5J4VM82</accession>
<sequence>MLLFEDLVNGDGQGGIDLDKEIKMYKLEKNWIQTVNVNDVQNVDDVYDDLLKEQQKEMEEENLMII</sequence>
<comment type="caution">
    <text evidence="1">The sequence shown here is derived from an EMBL/GenBank/DDBJ whole genome shotgun (WGS) entry which is preliminary data.</text>
</comment>
<dbReference type="EMBL" id="SNRW01006188">
    <property type="protein sequence ID" value="KAA6383555.1"/>
    <property type="molecule type" value="Genomic_DNA"/>
</dbReference>